<evidence type="ECO:0000313" key="3">
    <source>
        <dbReference type="Proteomes" id="UP000278807"/>
    </source>
</evidence>
<dbReference type="EMBL" id="UZAE01007591">
    <property type="protein sequence ID" value="VDO02466.1"/>
    <property type="molecule type" value="Genomic_DNA"/>
</dbReference>
<protein>
    <submittedName>
        <fullName evidence="4">Striatin domain-containing protein</fullName>
    </submittedName>
</protein>
<accession>A0A0R3THR9</accession>
<reference evidence="2 3" key="2">
    <citation type="submission" date="2018-11" db="EMBL/GenBank/DDBJ databases">
        <authorList>
            <consortium name="Pathogen Informatics"/>
        </authorList>
    </citation>
    <scope>NUCLEOTIDE SEQUENCE [LARGE SCALE GENOMIC DNA]</scope>
</reference>
<dbReference type="AlphaFoldDB" id="A0A0R3THR9"/>
<keyword evidence="3" id="KW-1185">Reference proteome</keyword>
<evidence type="ECO:0000313" key="2">
    <source>
        <dbReference type="EMBL" id="VDO02466.1"/>
    </source>
</evidence>
<keyword evidence="1" id="KW-0472">Membrane</keyword>
<proteinExistence type="predicted"/>
<dbReference type="WBParaSite" id="HNAJ_0000661001-mRNA-1">
    <property type="protein sequence ID" value="HNAJ_0000661001-mRNA-1"/>
    <property type="gene ID" value="HNAJ_0000661001"/>
</dbReference>
<dbReference type="Proteomes" id="UP000278807">
    <property type="component" value="Unassembled WGS sequence"/>
</dbReference>
<evidence type="ECO:0000256" key="1">
    <source>
        <dbReference type="SAM" id="Phobius"/>
    </source>
</evidence>
<organism evidence="4">
    <name type="scientific">Rodentolepis nana</name>
    <name type="common">Dwarf tapeworm</name>
    <name type="synonym">Hymenolepis nana</name>
    <dbReference type="NCBI Taxonomy" id="102285"/>
    <lineage>
        <taxon>Eukaryota</taxon>
        <taxon>Metazoa</taxon>
        <taxon>Spiralia</taxon>
        <taxon>Lophotrochozoa</taxon>
        <taxon>Platyhelminthes</taxon>
        <taxon>Cestoda</taxon>
        <taxon>Eucestoda</taxon>
        <taxon>Cyclophyllidea</taxon>
        <taxon>Hymenolepididae</taxon>
        <taxon>Rodentolepis</taxon>
    </lineage>
</organism>
<feature type="transmembrane region" description="Helical" evidence="1">
    <location>
        <begin position="77"/>
        <end position="100"/>
    </location>
</feature>
<evidence type="ECO:0000313" key="4">
    <source>
        <dbReference type="WBParaSite" id="HNAJ_0000661001-mRNA-1"/>
    </source>
</evidence>
<keyword evidence="1" id="KW-0812">Transmembrane</keyword>
<reference evidence="4" key="1">
    <citation type="submission" date="2017-02" db="UniProtKB">
        <authorList>
            <consortium name="WormBaseParasite"/>
        </authorList>
    </citation>
    <scope>IDENTIFICATION</scope>
</reference>
<sequence length="109" mass="13273">MIPPWMNESFTEALRTEMHDPEMSETERELGVLQRAIDFTLKRRLWEKKAYLRQRQTELKRLEDERTALLNRVERDVFIVFCIFYFACHLVFLFSFYFGVSFISQKPLK</sequence>
<dbReference type="OrthoDB" id="203862at2759"/>
<name>A0A0R3THR9_RODNA</name>
<keyword evidence="1" id="KW-1133">Transmembrane helix</keyword>
<gene>
    <name evidence="2" type="ORF">HNAJ_LOCUS6606</name>
</gene>